<sequence>KARSALKYVFTEMSVNFPAGWLPAAAAFFGSDFLGHPPQELGPVLQEPPAG</sequence>
<protein>
    <submittedName>
        <fullName evidence="1">Uncharacterized protein</fullName>
    </submittedName>
</protein>
<reference evidence="1" key="1">
    <citation type="journal article" date="2014" name="Front. Microbiol.">
        <title>High frequency of phylogenetically diverse reductive dehalogenase-homologous genes in deep subseafloor sedimentary metagenomes.</title>
        <authorList>
            <person name="Kawai M."/>
            <person name="Futagami T."/>
            <person name="Toyoda A."/>
            <person name="Takaki Y."/>
            <person name="Nishi S."/>
            <person name="Hori S."/>
            <person name="Arai W."/>
            <person name="Tsubouchi T."/>
            <person name="Morono Y."/>
            <person name="Uchiyama I."/>
            <person name="Ito T."/>
            <person name="Fujiyama A."/>
            <person name="Inagaki F."/>
            <person name="Takami H."/>
        </authorList>
    </citation>
    <scope>NUCLEOTIDE SEQUENCE</scope>
    <source>
        <strain evidence="1">Expedition CK06-06</strain>
    </source>
</reference>
<comment type="caution">
    <text evidence="1">The sequence shown here is derived from an EMBL/GenBank/DDBJ whole genome shotgun (WGS) entry which is preliminary data.</text>
</comment>
<dbReference type="EMBL" id="BARV01004083">
    <property type="protein sequence ID" value="GAI15279.1"/>
    <property type="molecule type" value="Genomic_DNA"/>
</dbReference>
<gene>
    <name evidence="1" type="ORF">S06H3_09324</name>
</gene>
<dbReference type="AlphaFoldDB" id="X1N9G8"/>
<proteinExistence type="predicted"/>
<organism evidence="1">
    <name type="scientific">marine sediment metagenome</name>
    <dbReference type="NCBI Taxonomy" id="412755"/>
    <lineage>
        <taxon>unclassified sequences</taxon>
        <taxon>metagenomes</taxon>
        <taxon>ecological metagenomes</taxon>
    </lineage>
</organism>
<accession>X1N9G8</accession>
<name>X1N9G8_9ZZZZ</name>
<feature type="non-terminal residue" evidence="1">
    <location>
        <position position="1"/>
    </location>
</feature>
<evidence type="ECO:0000313" key="1">
    <source>
        <dbReference type="EMBL" id="GAI15279.1"/>
    </source>
</evidence>